<dbReference type="AlphaFoldDB" id="A0A0R2LM65"/>
<dbReference type="Gene3D" id="3.30.420.40">
    <property type="match status" value="2"/>
</dbReference>
<dbReference type="SUPFAM" id="SSF53067">
    <property type="entry name" value="Actin-like ATPase domain"/>
    <property type="match status" value="1"/>
</dbReference>
<evidence type="ECO:0000313" key="3">
    <source>
        <dbReference type="Proteomes" id="UP000051886"/>
    </source>
</evidence>
<keyword evidence="2" id="KW-0418">Kinase</keyword>
<dbReference type="InterPro" id="IPR043129">
    <property type="entry name" value="ATPase_NBD"/>
</dbReference>
<dbReference type="PANTHER" id="PTHR18964:SF165">
    <property type="entry name" value="BETA-GLUCOSIDE KINASE"/>
    <property type="match status" value="1"/>
</dbReference>
<reference evidence="2 3" key="1">
    <citation type="journal article" date="2015" name="Genome Announc.">
        <title>Expanding the biotechnology potential of lactobacilli through comparative genomics of 213 strains and associated genera.</title>
        <authorList>
            <person name="Sun Z."/>
            <person name="Harris H.M."/>
            <person name="McCann A."/>
            <person name="Guo C."/>
            <person name="Argimon S."/>
            <person name="Zhang W."/>
            <person name="Yang X."/>
            <person name="Jeffery I.B."/>
            <person name="Cooney J.C."/>
            <person name="Kagawa T.F."/>
            <person name="Liu W."/>
            <person name="Song Y."/>
            <person name="Salvetti E."/>
            <person name="Wrobel A."/>
            <person name="Rasinkangas P."/>
            <person name="Parkhill J."/>
            <person name="Rea M.C."/>
            <person name="O'Sullivan O."/>
            <person name="Ritari J."/>
            <person name="Douillard F.P."/>
            <person name="Paul Ross R."/>
            <person name="Yang R."/>
            <person name="Briner A.E."/>
            <person name="Felis G.E."/>
            <person name="de Vos W.M."/>
            <person name="Barrangou R."/>
            <person name="Klaenhammer T.R."/>
            <person name="Caufield P.W."/>
            <person name="Cui Y."/>
            <person name="Zhang H."/>
            <person name="O'Toole P.W."/>
        </authorList>
    </citation>
    <scope>NUCLEOTIDE SEQUENCE [LARGE SCALE GENOMIC DNA]</scope>
    <source>
        <strain evidence="2 3">NBRC 103219</strain>
    </source>
</reference>
<keyword evidence="2" id="KW-0808">Transferase</keyword>
<name>A0A0R2LM65_9LACO</name>
<protein>
    <submittedName>
        <fullName evidence="2">Sugar kinase</fullName>
    </submittedName>
</protein>
<proteinExistence type="inferred from homology"/>
<gene>
    <name evidence="2" type="ORF">IV66_GL000413</name>
</gene>
<organism evidence="2 3">
    <name type="scientific">Ligilactobacillus pobuzihii</name>
    <dbReference type="NCBI Taxonomy" id="449659"/>
    <lineage>
        <taxon>Bacteria</taxon>
        <taxon>Bacillati</taxon>
        <taxon>Bacillota</taxon>
        <taxon>Bacilli</taxon>
        <taxon>Lactobacillales</taxon>
        <taxon>Lactobacillaceae</taxon>
        <taxon>Ligilactobacillus</taxon>
    </lineage>
</organism>
<dbReference type="PANTHER" id="PTHR18964">
    <property type="entry name" value="ROK (REPRESSOR, ORF, KINASE) FAMILY"/>
    <property type="match status" value="1"/>
</dbReference>
<sequence>MITKGMHFLKNYVGIDVGGTSIKYGLVNQDGKMIEQNSSPTAKQKQQILTDLTSIVTDYQKNGQAIAGIGVSMPGVIESDGILTTAGAIKCMYGVNLKEELEQHTGIKTTIENDANAAAIAEQWLGAAQDLHNYLGIVLGTGVGGALVINDQVYRGAHARSGEFGWMLLDDQHDELEDGSMNFQTATVIGLLRIYNIKAQANLTDAREVFDRADNGDKIAQPVLHNYFRKLAQAILNLVVCFDPAKVVVGGGISVNPTFQAGLQEAYNELQEEHASVRDLN</sequence>
<dbReference type="STRING" id="449659.IV66_GL000413"/>
<dbReference type="EMBL" id="JQCN01000010">
    <property type="protein sequence ID" value="KRO01340.1"/>
    <property type="molecule type" value="Genomic_DNA"/>
</dbReference>
<comment type="similarity">
    <text evidence="1">Belongs to the ROK (NagC/XylR) family.</text>
</comment>
<accession>A0A0R2LM65</accession>
<dbReference type="Proteomes" id="UP000051886">
    <property type="component" value="Unassembled WGS sequence"/>
</dbReference>
<dbReference type="Pfam" id="PF00480">
    <property type="entry name" value="ROK"/>
    <property type="match status" value="1"/>
</dbReference>
<dbReference type="CDD" id="cd24152">
    <property type="entry name" value="ASKHA_NBD_ROK-like"/>
    <property type="match status" value="1"/>
</dbReference>
<keyword evidence="3" id="KW-1185">Reference proteome</keyword>
<comment type="caution">
    <text evidence="2">The sequence shown here is derived from an EMBL/GenBank/DDBJ whole genome shotgun (WGS) entry which is preliminary data.</text>
</comment>
<dbReference type="InterPro" id="IPR000600">
    <property type="entry name" value="ROK"/>
</dbReference>
<evidence type="ECO:0000256" key="1">
    <source>
        <dbReference type="ARBA" id="ARBA00006479"/>
    </source>
</evidence>
<evidence type="ECO:0000313" key="2">
    <source>
        <dbReference type="EMBL" id="KRO01340.1"/>
    </source>
</evidence>
<dbReference type="GO" id="GO:0016301">
    <property type="term" value="F:kinase activity"/>
    <property type="evidence" value="ECO:0007669"/>
    <property type="project" value="UniProtKB-KW"/>
</dbReference>
<dbReference type="PATRIC" id="fig|449659.4.peg.414"/>